<feature type="compositionally biased region" description="Basic and acidic residues" evidence="1">
    <location>
        <begin position="10"/>
        <end position="25"/>
    </location>
</feature>
<dbReference type="Pfam" id="PF01740">
    <property type="entry name" value="STAS"/>
    <property type="match status" value="1"/>
</dbReference>
<feature type="domain" description="STAS" evidence="2">
    <location>
        <begin position="38"/>
        <end position="135"/>
    </location>
</feature>
<proteinExistence type="predicted"/>
<protein>
    <submittedName>
        <fullName evidence="3">Anti-anti-sigma factor</fullName>
    </submittedName>
</protein>
<dbReference type="PANTHER" id="PTHR33495">
    <property type="entry name" value="ANTI-SIGMA FACTOR ANTAGONIST TM_1081-RELATED-RELATED"/>
    <property type="match status" value="1"/>
</dbReference>
<feature type="region of interest" description="Disordered" evidence="1">
    <location>
        <begin position="1"/>
        <end position="27"/>
    </location>
</feature>
<sequence>MPVDAALPRHRIDGADPSARQHDGRMWSQRVDRRRHCVVVRVEGEIDALVHDRFQETVERATQSRCQAVVVDLRAARFLSIRTASMLGALRQRAACAGVDLRVVAGRAEIERALDVAGVRSLFFRYPSMRAALDA</sequence>
<dbReference type="GO" id="GO:0043856">
    <property type="term" value="F:anti-sigma factor antagonist activity"/>
    <property type="evidence" value="ECO:0007669"/>
    <property type="project" value="TreeGrafter"/>
</dbReference>
<evidence type="ECO:0000313" key="3">
    <source>
        <dbReference type="EMBL" id="TQM33024.1"/>
    </source>
</evidence>
<evidence type="ECO:0000256" key="1">
    <source>
        <dbReference type="SAM" id="MobiDB-lite"/>
    </source>
</evidence>
<gene>
    <name evidence="3" type="ORF">FB390_4737</name>
</gene>
<dbReference type="SUPFAM" id="SSF52091">
    <property type="entry name" value="SpoIIaa-like"/>
    <property type="match status" value="1"/>
</dbReference>
<dbReference type="InterPro" id="IPR036513">
    <property type="entry name" value="STAS_dom_sf"/>
</dbReference>
<dbReference type="AlphaFoldDB" id="A0A543FGZ9"/>
<comment type="caution">
    <text evidence="3">The sequence shown here is derived from an EMBL/GenBank/DDBJ whole genome shotgun (WGS) entry which is preliminary data.</text>
</comment>
<name>A0A543FGZ9_9NOCA</name>
<dbReference type="PROSITE" id="PS50801">
    <property type="entry name" value="STAS"/>
    <property type="match status" value="1"/>
</dbReference>
<reference evidence="3 4" key="1">
    <citation type="submission" date="2019-06" db="EMBL/GenBank/DDBJ databases">
        <title>Sequencing the genomes of 1000 actinobacteria strains.</title>
        <authorList>
            <person name="Klenk H.-P."/>
        </authorList>
    </citation>
    <scope>NUCLEOTIDE SEQUENCE [LARGE SCALE GENOMIC DNA]</scope>
    <source>
        <strain evidence="3 4">DSM 103495</strain>
    </source>
</reference>
<evidence type="ECO:0000313" key="4">
    <source>
        <dbReference type="Proteomes" id="UP000316331"/>
    </source>
</evidence>
<dbReference type="OrthoDB" id="4571483at2"/>
<dbReference type="InterPro" id="IPR002645">
    <property type="entry name" value="STAS_dom"/>
</dbReference>
<organism evidence="3 4">
    <name type="scientific">Nocardia bhagyanarayanae</name>
    <dbReference type="NCBI Taxonomy" id="1215925"/>
    <lineage>
        <taxon>Bacteria</taxon>
        <taxon>Bacillati</taxon>
        <taxon>Actinomycetota</taxon>
        <taxon>Actinomycetes</taxon>
        <taxon>Mycobacteriales</taxon>
        <taxon>Nocardiaceae</taxon>
        <taxon>Nocardia</taxon>
    </lineage>
</organism>
<dbReference type="CDD" id="cd07043">
    <property type="entry name" value="STAS_anti-anti-sigma_factors"/>
    <property type="match status" value="1"/>
</dbReference>
<dbReference type="Proteomes" id="UP000316331">
    <property type="component" value="Unassembled WGS sequence"/>
</dbReference>
<dbReference type="EMBL" id="VFPG01000001">
    <property type="protein sequence ID" value="TQM33024.1"/>
    <property type="molecule type" value="Genomic_DNA"/>
</dbReference>
<accession>A0A543FGZ9</accession>
<dbReference type="PANTHER" id="PTHR33495:SF13">
    <property type="entry name" value="ANTI-SIGMA-F FACTOR ANTAGONIST RSFB"/>
    <property type="match status" value="1"/>
</dbReference>
<evidence type="ECO:0000259" key="2">
    <source>
        <dbReference type="PROSITE" id="PS50801"/>
    </source>
</evidence>
<keyword evidence="4" id="KW-1185">Reference proteome</keyword>
<dbReference type="Gene3D" id="3.30.750.24">
    <property type="entry name" value="STAS domain"/>
    <property type="match status" value="1"/>
</dbReference>